<dbReference type="CDD" id="cd01895">
    <property type="entry name" value="EngA2"/>
    <property type="match status" value="1"/>
</dbReference>
<feature type="binding site" evidence="9">
    <location>
        <begin position="184"/>
        <end position="191"/>
    </location>
    <ligand>
        <name>GTP</name>
        <dbReference type="ChEBI" id="CHEBI:37565"/>
        <label>2</label>
    </ligand>
</feature>
<dbReference type="PANTHER" id="PTHR43834">
    <property type="entry name" value="GTPASE DER"/>
    <property type="match status" value="1"/>
</dbReference>
<accession>A0A939BRH8</accession>
<evidence type="ECO:0000256" key="11">
    <source>
        <dbReference type="RuleBase" id="RU004481"/>
    </source>
</evidence>
<dbReference type="Gene3D" id="3.30.300.20">
    <property type="match status" value="1"/>
</dbReference>
<dbReference type="PIRSF" id="PIRSF006485">
    <property type="entry name" value="GTP-binding_EngA"/>
    <property type="match status" value="1"/>
</dbReference>
<evidence type="ECO:0000256" key="10">
    <source>
        <dbReference type="PROSITE-ProRule" id="PRU01049"/>
    </source>
</evidence>
<dbReference type="InterPro" id="IPR031166">
    <property type="entry name" value="G_ENGA"/>
</dbReference>
<evidence type="ECO:0000256" key="7">
    <source>
        <dbReference type="ARBA" id="ARBA00032345"/>
    </source>
</evidence>
<dbReference type="GO" id="GO:0042254">
    <property type="term" value="P:ribosome biogenesis"/>
    <property type="evidence" value="ECO:0007669"/>
    <property type="project" value="UniProtKB-KW"/>
</dbReference>
<evidence type="ECO:0000256" key="9">
    <source>
        <dbReference type="HAMAP-Rule" id="MF_00195"/>
    </source>
</evidence>
<sequence length="438" mass="50017">MRKPVVAIVGRPNVGKSTLFNRIIGERRSIVEDTPNVTRDRLYEETEWLGRPFLLVDTGGIEFNKETKLKDKMHYQTEIAIEEADVILFLVDVREGLTNDDREIANYLRQTEKPVILTANKAENNEQAEMDKYEFYELGFEDVQLVSAEHGLRTGDLLDKIISHFSDVESDPYDENKTKFSVIGRPNVGKSSLVNRVLGEDRVVVSDVSGTTRDAIDTPFRDQDNEYVIIDTAGIRKKGKVIPGVEKYSVIRALKAIDRSDVSLVVIDADEGITHQDKKVAGYAHEQGKGVIVVFNKWDLVEKDNKTMDRYIEGLRYELGFLNYAPVTFVSALTGQRVIEILDIIDYVADQCAKRVETKVLNNVIEEAVAMNQPPSNKQGKRLKIYYATQPSVKPPFFVFFVNDKELVHFSYKRYLENELREAFGFEGTPIRMKFKNR</sequence>
<evidence type="ECO:0000313" key="13">
    <source>
        <dbReference type="EMBL" id="MBM7556011.1"/>
    </source>
</evidence>
<dbReference type="HAMAP" id="MF_00195">
    <property type="entry name" value="GTPase_Der"/>
    <property type="match status" value="1"/>
</dbReference>
<evidence type="ECO:0000256" key="5">
    <source>
        <dbReference type="ARBA" id="ARBA00022741"/>
    </source>
</evidence>
<dbReference type="PANTHER" id="PTHR43834:SF6">
    <property type="entry name" value="GTPASE DER"/>
    <property type="match status" value="1"/>
</dbReference>
<dbReference type="EMBL" id="JAFBDQ010000003">
    <property type="protein sequence ID" value="MBM7556011.1"/>
    <property type="molecule type" value="Genomic_DNA"/>
</dbReference>
<dbReference type="CDD" id="cd01894">
    <property type="entry name" value="EngA1"/>
    <property type="match status" value="1"/>
</dbReference>
<dbReference type="PROSITE" id="PS51712">
    <property type="entry name" value="G_ENGA"/>
    <property type="match status" value="2"/>
</dbReference>
<keyword evidence="3 9" id="KW-0690">Ribosome biogenesis</keyword>
<feature type="domain" description="EngA-type G" evidence="12">
    <location>
        <begin position="4"/>
        <end position="169"/>
    </location>
</feature>
<evidence type="ECO:0000259" key="12">
    <source>
        <dbReference type="PROSITE" id="PS51712"/>
    </source>
</evidence>
<feature type="domain" description="EngA-type G" evidence="12">
    <location>
        <begin position="178"/>
        <end position="353"/>
    </location>
</feature>
<dbReference type="InterPro" id="IPR005225">
    <property type="entry name" value="Small_GTP-bd"/>
</dbReference>
<dbReference type="InterPro" id="IPR006073">
    <property type="entry name" value="GTP-bd"/>
</dbReference>
<evidence type="ECO:0000256" key="1">
    <source>
        <dbReference type="ARBA" id="ARBA00008279"/>
    </source>
</evidence>
<feature type="binding site" evidence="9">
    <location>
        <begin position="57"/>
        <end position="61"/>
    </location>
    <ligand>
        <name>GTP</name>
        <dbReference type="ChEBI" id="CHEBI:37565"/>
        <label>1</label>
    </ligand>
</feature>
<reference evidence="13" key="1">
    <citation type="submission" date="2021-01" db="EMBL/GenBank/DDBJ databases">
        <title>Genomic Encyclopedia of Type Strains, Phase IV (KMG-IV): sequencing the most valuable type-strain genomes for metagenomic binning, comparative biology and taxonomic classification.</title>
        <authorList>
            <person name="Goeker M."/>
        </authorList>
    </citation>
    <scope>NUCLEOTIDE SEQUENCE</scope>
    <source>
        <strain evidence="13">DSM 23230</strain>
    </source>
</reference>
<dbReference type="GO" id="GO:0005525">
    <property type="term" value="F:GTP binding"/>
    <property type="evidence" value="ECO:0007669"/>
    <property type="project" value="UniProtKB-UniRule"/>
</dbReference>
<dbReference type="RefSeq" id="WP_204700715.1">
    <property type="nucleotide sequence ID" value="NZ_JAFBDQ010000003.1"/>
</dbReference>
<proteinExistence type="inferred from homology"/>
<evidence type="ECO:0000256" key="3">
    <source>
        <dbReference type="ARBA" id="ARBA00022517"/>
    </source>
</evidence>
<dbReference type="GO" id="GO:0043022">
    <property type="term" value="F:ribosome binding"/>
    <property type="evidence" value="ECO:0007669"/>
    <property type="project" value="TreeGrafter"/>
</dbReference>
<name>A0A939BRH8_9FIRM</name>
<feature type="binding site" evidence="9">
    <location>
        <begin position="120"/>
        <end position="123"/>
    </location>
    <ligand>
        <name>GTP</name>
        <dbReference type="ChEBI" id="CHEBI:37565"/>
        <label>1</label>
    </ligand>
</feature>
<comment type="caution">
    <text evidence="13">The sequence shown here is derived from an EMBL/GenBank/DDBJ whole genome shotgun (WGS) entry which is preliminary data.</text>
</comment>
<dbReference type="Proteomes" id="UP000774000">
    <property type="component" value="Unassembled WGS sequence"/>
</dbReference>
<organism evidence="13 14">
    <name type="scientific">Halanaerobacter jeridensis</name>
    <dbReference type="NCBI Taxonomy" id="706427"/>
    <lineage>
        <taxon>Bacteria</taxon>
        <taxon>Bacillati</taxon>
        <taxon>Bacillota</taxon>
        <taxon>Clostridia</taxon>
        <taxon>Halanaerobiales</taxon>
        <taxon>Halobacteroidaceae</taxon>
        <taxon>Halanaerobacter</taxon>
    </lineage>
</organism>
<evidence type="ECO:0000256" key="4">
    <source>
        <dbReference type="ARBA" id="ARBA00022737"/>
    </source>
</evidence>
<protein>
    <recommendedName>
        <fullName evidence="2 9">GTPase Der</fullName>
    </recommendedName>
    <alternativeName>
        <fullName evidence="7 9">GTP-binding protein EngA</fullName>
    </alternativeName>
</protein>
<feature type="binding site" evidence="9">
    <location>
        <begin position="296"/>
        <end position="299"/>
    </location>
    <ligand>
        <name>GTP</name>
        <dbReference type="ChEBI" id="CHEBI:37565"/>
        <label>2</label>
    </ligand>
</feature>
<gene>
    <name evidence="9" type="primary">der</name>
    <name evidence="13" type="ORF">JOC47_000845</name>
</gene>
<dbReference type="NCBIfam" id="TIGR00231">
    <property type="entry name" value="small_GTP"/>
    <property type="match status" value="2"/>
</dbReference>
<dbReference type="Gene3D" id="3.40.50.300">
    <property type="entry name" value="P-loop containing nucleotide triphosphate hydrolases"/>
    <property type="match status" value="2"/>
</dbReference>
<evidence type="ECO:0000313" key="14">
    <source>
        <dbReference type="Proteomes" id="UP000774000"/>
    </source>
</evidence>
<dbReference type="PRINTS" id="PR00326">
    <property type="entry name" value="GTP1OBG"/>
</dbReference>
<dbReference type="SUPFAM" id="SSF52540">
    <property type="entry name" value="P-loop containing nucleoside triphosphate hydrolases"/>
    <property type="match status" value="2"/>
</dbReference>
<dbReference type="Pfam" id="PF14714">
    <property type="entry name" value="KH_dom-like"/>
    <property type="match status" value="1"/>
</dbReference>
<keyword evidence="14" id="KW-1185">Reference proteome</keyword>
<dbReference type="NCBIfam" id="TIGR03594">
    <property type="entry name" value="GTPase_EngA"/>
    <property type="match status" value="1"/>
</dbReference>
<dbReference type="FunFam" id="3.40.50.300:FF:000057">
    <property type="entry name" value="GTPase Der"/>
    <property type="match status" value="1"/>
</dbReference>
<feature type="binding site" evidence="9">
    <location>
        <begin position="231"/>
        <end position="235"/>
    </location>
    <ligand>
        <name>GTP</name>
        <dbReference type="ChEBI" id="CHEBI:37565"/>
        <label>2</label>
    </ligand>
</feature>
<dbReference type="AlphaFoldDB" id="A0A939BRH8"/>
<dbReference type="Pfam" id="PF01926">
    <property type="entry name" value="MMR_HSR1"/>
    <property type="match status" value="2"/>
</dbReference>
<keyword evidence="4 11" id="KW-0677">Repeat</keyword>
<comment type="similarity">
    <text evidence="1 9 10 11">Belongs to the TRAFAC class TrmE-Era-EngA-EngB-Septin-like GTPase superfamily. EngA (Der) GTPase family.</text>
</comment>
<keyword evidence="6 9" id="KW-0342">GTP-binding</keyword>
<dbReference type="InterPro" id="IPR015946">
    <property type="entry name" value="KH_dom-like_a/b"/>
</dbReference>
<dbReference type="FunFam" id="3.40.50.300:FF:000040">
    <property type="entry name" value="GTPase Der"/>
    <property type="match status" value="1"/>
</dbReference>
<comment type="function">
    <text evidence="8 9 11">GTPase that plays an essential role in the late steps of ribosome biogenesis.</text>
</comment>
<evidence type="ECO:0000256" key="6">
    <source>
        <dbReference type="ARBA" id="ARBA00023134"/>
    </source>
</evidence>
<keyword evidence="5 9" id="KW-0547">Nucleotide-binding</keyword>
<evidence type="ECO:0000256" key="8">
    <source>
        <dbReference type="ARBA" id="ARBA00053470"/>
    </source>
</evidence>
<comment type="subunit">
    <text evidence="9">Associates with the 50S ribosomal subunit.</text>
</comment>
<dbReference type="InterPro" id="IPR027417">
    <property type="entry name" value="P-loop_NTPase"/>
</dbReference>
<dbReference type="InterPro" id="IPR032859">
    <property type="entry name" value="KH_dom-like"/>
</dbReference>
<dbReference type="InterPro" id="IPR016484">
    <property type="entry name" value="GTPase_Der"/>
</dbReference>
<evidence type="ECO:0000256" key="2">
    <source>
        <dbReference type="ARBA" id="ARBA00020953"/>
    </source>
</evidence>
<dbReference type="FunFam" id="3.30.300.20:FF:000004">
    <property type="entry name" value="GTPase Der"/>
    <property type="match status" value="1"/>
</dbReference>
<feature type="binding site" evidence="9">
    <location>
        <begin position="10"/>
        <end position="17"/>
    </location>
    <ligand>
        <name>GTP</name>
        <dbReference type="ChEBI" id="CHEBI:37565"/>
        <label>1</label>
    </ligand>
</feature>